<dbReference type="GO" id="GO:0008745">
    <property type="term" value="F:N-acetylmuramoyl-L-alanine amidase activity"/>
    <property type="evidence" value="ECO:0007669"/>
    <property type="project" value="InterPro"/>
</dbReference>
<dbReference type="InterPro" id="IPR002502">
    <property type="entry name" value="Amidase_domain"/>
</dbReference>
<feature type="domain" description="N-acetylmuramoyl-L-alanine amidase" evidence="2">
    <location>
        <begin position="11"/>
        <end position="159"/>
    </location>
</feature>
<dbReference type="EMBL" id="CP009245">
    <property type="protein sequence ID" value="APT85311.1"/>
    <property type="molecule type" value="Genomic_DNA"/>
</dbReference>
<sequence length="257" mass="28148">MKYTLDWHERFTFGGPRPTSGIFGICVHTTENDAGTPAENVANYQITSESGSYHVLVDSRGRTLLANTDGWIVWASGNVGNNWLIHISFVARAAWKREKWLEYPNMLRAGAKVAANRCKLYGIPPVKLTASQLRQKQKGFVGHLETGQAWGGTDHTDPGSGFPWDVFLNMVKEEMNRGDNTPPPPAAKPAPQPKGFTMSTEARLILDQLAGPEQEGGVPKFTGWPQLGGRTVVDALAAVGEALKVPGMFDPHNKEKR</sequence>
<evidence type="ECO:0000313" key="3">
    <source>
        <dbReference type="EMBL" id="APT85311.1"/>
    </source>
</evidence>
<dbReference type="KEGG" id="caqu:CAQU_09795"/>
<dbReference type="GO" id="GO:0009253">
    <property type="term" value="P:peptidoglycan catabolic process"/>
    <property type="evidence" value="ECO:0007669"/>
    <property type="project" value="InterPro"/>
</dbReference>
<proteinExistence type="predicted"/>
<dbReference type="STRING" id="1431546.CAQU_09795"/>
<feature type="region of interest" description="Disordered" evidence="1">
    <location>
        <begin position="175"/>
        <end position="195"/>
    </location>
</feature>
<gene>
    <name evidence="3" type="ORF">CAQU_09795</name>
</gene>
<dbReference type="SMART" id="SM00644">
    <property type="entry name" value="Ami_2"/>
    <property type="match status" value="1"/>
</dbReference>
<accession>A0A1L7CHH0</accession>
<dbReference type="RefSeq" id="WP_075727221.1">
    <property type="nucleotide sequence ID" value="NZ_CP009245.1"/>
</dbReference>
<reference evidence="3 4" key="1">
    <citation type="submission" date="2014-08" db="EMBL/GenBank/DDBJ databases">
        <title>Complete genome sequence of Corynebacterium aquilae S-613T(T) (=DSM 44791(T)), isolated from the choana of a healthy golden eagle.</title>
        <authorList>
            <person name="Ruckert C."/>
            <person name="Albersmeier A."/>
            <person name="Winkler A."/>
            <person name="Kalinowski J."/>
        </authorList>
    </citation>
    <scope>NUCLEOTIDE SEQUENCE [LARGE SCALE GENOMIC DNA]</scope>
    <source>
        <strain evidence="3 4">S-613</strain>
    </source>
</reference>
<evidence type="ECO:0000256" key="1">
    <source>
        <dbReference type="SAM" id="MobiDB-lite"/>
    </source>
</evidence>
<organism evidence="3 4">
    <name type="scientific">Corynebacterium aquilae DSM 44791</name>
    <dbReference type="NCBI Taxonomy" id="1431546"/>
    <lineage>
        <taxon>Bacteria</taxon>
        <taxon>Bacillati</taxon>
        <taxon>Actinomycetota</taxon>
        <taxon>Actinomycetes</taxon>
        <taxon>Mycobacteriales</taxon>
        <taxon>Corynebacteriaceae</taxon>
        <taxon>Corynebacterium</taxon>
    </lineage>
</organism>
<dbReference type="AlphaFoldDB" id="A0A1L7CHH0"/>
<dbReference type="Gene3D" id="3.40.80.10">
    <property type="entry name" value="Peptidoglycan recognition protein-like"/>
    <property type="match status" value="1"/>
</dbReference>
<dbReference type="Proteomes" id="UP000185478">
    <property type="component" value="Chromosome"/>
</dbReference>
<dbReference type="CDD" id="cd06583">
    <property type="entry name" value="PGRP"/>
    <property type="match status" value="1"/>
</dbReference>
<keyword evidence="4" id="KW-1185">Reference proteome</keyword>
<dbReference type="Pfam" id="PF01510">
    <property type="entry name" value="Amidase_2"/>
    <property type="match status" value="1"/>
</dbReference>
<evidence type="ECO:0000259" key="2">
    <source>
        <dbReference type="SMART" id="SM00644"/>
    </source>
</evidence>
<name>A0A1L7CHH0_9CORY</name>
<evidence type="ECO:0000313" key="4">
    <source>
        <dbReference type="Proteomes" id="UP000185478"/>
    </source>
</evidence>
<protein>
    <recommendedName>
        <fullName evidence="2">N-acetylmuramoyl-L-alanine amidase domain-containing protein</fullName>
    </recommendedName>
</protein>
<dbReference type="SUPFAM" id="SSF55846">
    <property type="entry name" value="N-acetylmuramoyl-L-alanine amidase-like"/>
    <property type="match status" value="1"/>
</dbReference>
<feature type="compositionally biased region" description="Pro residues" evidence="1">
    <location>
        <begin position="181"/>
        <end position="192"/>
    </location>
</feature>
<dbReference type="InterPro" id="IPR036505">
    <property type="entry name" value="Amidase/PGRP_sf"/>
</dbReference>
<dbReference type="OrthoDB" id="4561060at2"/>